<evidence type="ECO:0000259" key="8">
    <source>
        <dbReference type="Pfam" id="PF04239"/>
    </source>
</evidence>
<dbReference type="Gene3D" id="3.30.240.20">
    <property type="entry name" value="bsu07140 like domains"/>
    <property type="match status" value="2"/>
</dbReference>
<evidence type="ECO:0000256" key="7">
    <source>
        <dbReference type="SAM" id="Phobius"/>
    </source>
</evidence>
<reference evidence="10" key="1">
    <citation type="journal article" date="2014" name="Int. J. Syst. Evol. Microbiol.">
        <title>Complete genome sequence of Corynebacterium casei LMG S-19264T (=DSM 44701T), isolated from a smear-ripened cheese.</title>
        <authorList>
            <consortium name="US DOE Joint Genome Institute (JGI-PGF)"/>
            <person name="Walter F."/>
            <person name="Albersmeier A."/>
            <person name="Kalinowski J."/>
            <person name="Ruckert C."/>
        </authorList>
    </citation>
    <scope>NUCLEOTIDE SEQUENCE</scope>
    <source>
        <strain evidence="10">CGMCC 1.12153</strain>
    </source>
</reference>
<keyword evidence="6 7" id="KW-0472">Membrane</keyword>
<dbReference type="InterPro" id="IPR048454">
    <property type="entry name" value="YetF_N"/>
</dbReference>
<name>A0A917B423_HALAA</name>
<evidence type="ECO:0000256" key="5">
    <source>
        <dbReference type="ARBA" id="ARBA00022989"/>
    </source>
</evidence>
<feature type="transmembrane region" description="Helical" evidence="7">
    <location>
        <begin position="63"/>
        <end position="81"/>
    </location>
</feature>
<evidence type="ECO:0000313" key="10">
    <source>
        <dbReference type="EMBL" id="GGF18368.1"/>
    </source>
</evidence>
<keyword evidence="5 7" id="KW-1133">Transmembrane helix</keyword>
<evidence type="ECO:0000256" key="4">
    <source>
        <dbReference type="ARBA" id="ARBA00022692"/>
    </source>
</evidence>
<dbReference type="PANTHER" id="PTHR34582">
    <property type="entry name" value="UPF0702 TRANSMEMBRANE PROTEIN YCAP"/>
    <property type="match status" value="1"/>
</dbReference>
<dbReference type="Pfam" id="PF20730">
    <property type="entry name" value="YetF_N"/>
    <property type="match status" value="1"/>
</dbReference>
<comment type="caution">
    <text evidence="10">The sequence shown here is derived from an EMBL/GenBank/DDBJ whole genome shotgun (WGS) entry which is preliminary data.</text>
</comment>
<evidence type="ECO:0000256" key="6">
    <source>
        <dbReference type="ARBA" id="ARBA00023136"/>
    </source>
</evidence>
<dbReference type="InterPro" id="IPR007353">
    <property type="entry name" value="DUF421"/>
</dbReference>
<sequence length="236" mass="26575">MAEHIEVILRSIGAFVLLLIGARILGKQTLSQMTIFDFIAAISLGSIAANLAFNLSIKSHHIGLSFIIFVAVAYFIAFVSLKNRKARKFFAGDPTIIIQNGKILEHNMKKMRYTLDYLNQQLREKDVFTIEEVLFALIETNGSLTVLKKPQFRSVTKQDIAALLTPEQRLPIELIMDGEIIEKNLTENELSHSWLNAELAKRQVSIKEVVYAVLAANGNVYVDTYNDHITSPIDQE</sequence>
<dbReference type="PANTHER" id="PTHR34582:SF7">
    <property type="entry name" value="UPF0702 TRANSMEMBRANE PROTEIN YDFS"/>
    <property type="match status" value="1"/>
</dbReference>
<keyword evidence="11" id="KW-1185">Reference proteome</keyword>
<dbReference type="Proteomes" id="UP000660110">
    <property type="component" value="Unassembled WGS sequence"/>
</dbReference>
<evidence type="ECO:0000256" key="2">
    <source>
        <dbReference type="ARBA" id="ARBA00006448"/>
    </source>
</evidence>
<keyword evidence="3" id="KW-1003">Cell membrane</keyword>
<dbReference type="InterPro" id="IPR023090">
    <property type="entry name" value="UPF0702_alpha/beta_dom_sf"/>
</dbReference>
<gene>
    <name evidence="10" type="primary">ydfS</name>
    <name evidence="10" type="ORF">GCM10010954_16410</name>
</gene>
<feature type="transmembrane region" description="Helical" evidence="7">
    <location>
        <begin position="7"/>
        <end position="26"/>
    </location>
</feature>
<accession>A0A917B423</accession>
<evidence type="ECO:0000256" key="3">
    <source>
        <dbReference type="ARBA" id="ARBA00022475"/>
    </source>
</evidence>
<evidence type="ECO:0000313" key="11">
    <source>
        <dbReference type="Proteomes" id="UP000660110"/>
    </source>
</evidence>
<dbReference type="Pfam" id="PF04239">
    <property type="entry name" value="DUF421"/>
    <property type="match status" value="1"/>
</dbReference>
<feature type="domain" description="YetF-like N-terminal transmembrane" evidence="9">
    <location>
        <begin position="6"/>
        <end position="79"/>
    </location>
</feature>
<comment type="similarity">
    <text evidence="2">Belongs to the UPF0702 family.</text>
</comment>
<keyword evidence="4 7" id="KW-0812">Transmembrane</keyword>
<protein>
    <submittedName>
        <fullName evidence="10">UPF0702 transmembrane protein YdfS</fullName>
    </submittedName>
</protein>
<feature type="domain" description="YetF C-terminal" evidence="8">
    <location>
        <begin position="82"/>
        <end position="212"/>
    </location>
</feature>
<reference evidence="10" key="2">
    <citation type="submission" date="2020-09" db="EMBL/GenBank/DDBJ databases">
        <authorList>
            <person name="Sun Q."/>
            <person name="Zhou Y."/>
        </authorList>
    </citation>
    <scope>NUCLEOTIDE SEQUENCE</scope>
    <source>
        <strain evidence="10">CGMCC 1.12153</strain>
    </source>
</reference>
<evidence type="ECO:0000259" key="9">
    <source>
        <dbReference type="Pfam" id="PF20730"/>
    </source>
</evidence>
<dbReference type="RefSeq" id="WP_188377017.1">
    <property type="nucleotide sequence ID" value="NZ_BMEL01000002.1"/>
</dbReference>
<feature type="transmembrane region" description="Helical" evidence="7">
    <location>
        <begin position="38"/>
        <end position="57"/>
    </location>
</feature>
<organism evidence="10 11">
    <name type="scientific">Halobacillus andaensis</name>
    <dbReference type="NCBI Taxonomy" id="1176239"/>
    <lineage>
        <taxon>Bacteria</taxon>
        <taxon>Bacillati</taxon>
        <taxon>Bacillota</taxon>
        <taxon>Bacilli</taxon>
        <taxon>Bacillales</taxon>
        <taxon>Bacillaceae</taxon>
        <taxon>Halobacillus</taxon>
    </lineage>
</organism>
<dbReference type="AlphaFoldDB" id="A0A917B423"/>
<comment type="subcellular location">
    <subcellularLocation>
        <location evidence="1">Cell membrane</location>
        <topology evidence="1">Multi-pass membrane protein</topology>
    </subcellularLocation>
</comment>
<proteinExistence type="inferred from homology"/>
<dbReference type="GO" id="GO:0005886">
    <property type="term" value="C:plasma membrane"/>
    <property type="evidence" value="ECO:0007669"/>
    <property type="project" value="UniProtKB-SubCell"/>
</dbReference>
<evidence type="ECO:0000256" key="1">
    <source>
        <dbReference type="ARBA" id="ARBA00004651"/>
    </source>
</evidence>
<dbReference type="EMBL" id="BMEL01000002">
    <property type="protein sequence ID" value="GGF18368.1"/>
    <property type="molecule type" value="Genomic_DNA"/>
</dbReference>